<gene>
    <name evidence="2" type="ORF">C1Y40_00147</name>
</gene>
<accession>A0A2S8BSH2</accession>
<feature type="compositionally biased region" description="Low complexity" evidence="1">
    <location>
        <begin position="1"/>
        <end position="16"/>
    </location>
</feature>
<dbReference type="Proteomes" id="UP000238296">
    <property type="component" value="Unassembled WGS sequence"/>
</dbReference>
<reference evidence="2 3" key="1">
    <citation type="journal article" date="2017" name="Int. J. Syst. Evol. Microbiol.">
        <title>Mycobacterium talmoniae sp. nov., a slowly growing mycobacterium isolated from human respiratory samples.</title>
        <authorList>
            <person name="Davidson R.M."/>
            <person name="DeGroote M.A."/>
            <person name="Marola J.L."/>
            <person name="Buss S."/>
            <person name="Jones V."/>
            <person name="McNeil M.R."/>
            <person name="Freifeld A.G."/>
            <person name="Elaine Epperson L."/>
            <person name="Hasan N.A."/>
            <person name="Jackson M."/>
            <person name="Iwen P.C."/>
            <person name="Salfinger M."/>
            <person name="Strong M."/>
        </authorList>
    </citation>
    <scope>NUCLEOTIDE SEQUENCE [LARGE SCALE GENOMIC DNA]</scope>
    <source>
        <strain evidence="2 3">ATCC BAA-2683</strain>
    </source>
</reference>
<sequence>MAISNSSSVESSPPGSCGTRPPTVPATVGCTSSVMGMTTTLTAMSRNISASQRRKEPPATTANNSAAAAGIAIALGHPRNPSARETPMNSVTIVNPLRINRSPTLNAPQNLPNRAKISRAWPTPVTAPNRSTISWLT</sequence>
<dbReference type="AlphaFoldDB" id="A0A2S8BSH2"/>
<proteinExistence type="predicted"/>
<evidence type="ECO:0000313" key="2">
    <source>
        <dbReference type="EMBL" id="PQM49628.1"/>
    </source>
</evidence>
<evidence type="ECO:0000313" key="3">
    <source>
        <dbReference type="Proteomes" id="UP000238296"/>
    </source>
</evidence>
<comment type="caution">
    <text evidence="2">The sequence shown here is derived from an EMBL/GenBank/DDBJ whole genome shotgun (WGS) entry which is preliminary data.</text>
</comment>
<protein>
    <submittedName>
        <fullName evidence="2">Uncharacterized protein</fullName>
    </submittedName>
</protein>
<organism evidence="2 3">
    <name type="scientific">Mycobacterium talmoniae</name>
    <dbReference type="NCBI Taxonomy" id="1858794"/>
    <lineage>
        <taxon>Bacteria</taxon>
        <taxon>Bacillati</taxon>
        <taxon>Actinomycetota</taxon>
        <taxon>Actinomycetes</taxon>
        <taxon>Mycobacteriales</taxon>
        <taxon>Mycobacteriaceae</taxon>
        <taxon>Mycobacterium</taxon>
    </lineage>
</organism>
<name>A0A2S8BSH2_9MYCO</name>
<dbReference type="EMBL" id="PPEA01000029">
    <property type="protein sequence ID" value="PQM49628.1"/>
    <property type="molecule type" value="Genomic_DNA"/>
</dbReference>
<feature type="region of interest" description="Disordered" evidence="1">
    <location>
        <begin position="1"/>
        <end position="24"/>
    </location>
</feature>
<evidence type="ECO:0000256" key="1">
    <source>
        <dbReference type="SAM" id="MobiDB-lite"/>
    </source>
</evidence>